<sequence length="667" mass="75801">MKRLLALIIGILLFATISKAQSSVKPFIIPELTEWTASQGISKLSGRVIIRSSQLTSTAKQLVEQYNLLTGKKLLLAKDKKKEGDIILEIINDRTLGNEGYKLNIGNNICVLANSNTGVFWGTQTLLQMINQDGLLKKGTARDIPQYKLRGLMIDVARKFMPIDYLRNLVKIMSYYKMNTLQIHLNDNGFRQYFENDWDKTPAAFRLECDTYPGLTAKDGSYTKQEFRDLQKLAEEHHVEIIPEIDAPAHALAFTHYCPEIASENYGKDHLDLFNPKTYTFLDALYKEYLEGKDPVFRGPRINIGTDEYNNSDKKVVEKFRAFTDHYLALIEKYGKQPMLWGALTHANGETEVRSKGVLMNIWYNGYANPTEMKKQGYELVSIPDGYVYIVPAAGYYYDYLNCPFLYNNWTPAQIGNKKFEEQDPAIRGGMFAIWNDHYGNGISTKDIHDRLYPALQTLSVKCWTGQKTTLSYATFDSLRTKLSEAPGVNELGRLPEDTLKLCSIYPNSSLILPVIEAGYGNTVSFDIDCCKENNGTILTQSNNSVFYLADPEQGKLGFARDGYLNCFNYRLPTQGKVNIRIIMTNRETQLYIDGNHKETLGAQKVWAIYPENKLNVMPGAEFTPTVYAPIEKNALYYQRTLFFPCQKTGNFKSNVSNLVISVTQKK</sequence>
<dbReference type="InterPro" id="IPR052764">
    <property type="entry name" value="GH20_Enzymes"/>
</dbReference>
<dbReference type="PRINTS" id="PR00738">
    <property type="entry name" value="GLHYDRLASE20"/>
</dbReference>
<dbReference type="RefSeq" id="WP_183697984.1">
    <property type="nucleotide sequence ID" value="NZ_JACICA010000016.1"/>
</dbReference>
<feature type="domain" description="Glycoside hydrolase family 20 catalytic" evidence="5">
    <location>
        <begin position="147"/>
        <end position="466"/>
    </location>
</feature>
<dbReference type="SUPFAM" id="SSF51445">
    <property type="entry name" value="(Trans)glycosidases"/>
    <property type="match status" value="1"/>
</dbReference>
<feature type="domain" description="Beta-hexosaminidase bacterial type N-terminal" evidence="6">
    <location>
        <begin position="26"/>
        <end position="143"/>
    </location>
</feature>
<evidence type="ECO:0000256" key="2">
    <source>
        <dbReference type="ARBA" id="ARBA00022801"/>
    </source>
</evidence>
<dbReference type="Gene3D" id="3.20.20.80">
    <property type="entry name" value="Glycosidases"/>
    <property type="match status" value="1"/>
</dbReference>
<dbReference type="EC" id="3.2.1.52" evidence="7"/>
<dbReference type="InterPro" id="IPR025705">
    <property type="entry name" value="Beta_hexosaminidase_sua/sub"/>
</dbReference>
<keyword evidence="2 7" id="KW-0378">Hydrolase</keyword>
<protein>
    <submittedName>
        <fullName evidence="7">Hexosaminidase</fullName>
        <ecNumber evidence="7">3.2.1.52</ecNumber>
    </submittedName>
</protein>
<dbReference type="PANTHER" id="PTHR43678:SF1">
    <property type="entry name" value="BETA-N-ACETYLHEXOSAMINIDASE"/>
    <property type="match status" value="1"/>
</dbReference>
<reference evidence="7 8" key="1">
    <citation type="submission" date="2020-08" db="EMBL/GenBank/DDBJ databases">
        <title>Genomic Encyclopedia of Type Strains, Phase IV (KMG-IV): sequencing the most valuable type-strain genomes for metagenomic binning, comparative biology and taxonomic classification.</title>
        <authorList>
            <person name="Goeker M."/>
        </authorList>
    </citation>
    <scope>NUCLEOTIDE SEQUENCE [LARGE SCALE GENOMIC DNA]</scope>
    <source>
        <strain evidence="7 8">DSM 22548</strain>
    </source>
</reference>
<dbReference type="CDD" id="cd06564">
    <property type="entry name" value="GH20_DspB_LnbB-like"/>
    <property type="match status" value="1"/>
</dbReference>
<evidence type="ECO:0000259" key="5">
    <source>
        <dbReference type="Pfam" id="PF00728"/>
    </source>
</evidence>
<dbReference type="InterPro" id="IPR015883">
    <property type="entry name" value="Glyco_hydro_20_cat"/>
</dbReference>
<dbReference type="Pfam" id="PF02838">
    <property type="entry name" value="Glyco_hydro_20b"/>
    <property type="match status" value="1"/>
</dbReference>
<dbReference type="SUPFAM" id="SSF55545">
    <property type="entry name" value="beta-N-acetylhexosaminidase-like domain"/>
    <property type="match status" value="1"/>
</dbReference>
<name>A0A7W5UP54_9BACT</name>
<comment type="caution">
    <text evidence="7">The sequence shown here is derived from an EMBL/GenBank/DDBJ whole genome shotgun (WGS) entry which is preliminary data.</text>
</comment>
<dbReference type="InterPro" id="IPR029018">
    <property type="entry name" value="Hex-like_dom2"/>
</dbReference>
<evidence type="ECO:0000256" key="3">
    <source>
        <dbReference type="ARBA" id="ARBA00023295"/>
    </source>
</evidence>
<proteinExistence type="inferred from homology"/>
<dbReference type="InterPro" id="IPR015882">
    <property type="entry name" value="HEX_bac_N"/>
</dbReference>
<dbReference type="InterPro" id="IPR017853">
    <property type="entry name" value="GH"/>
</dbReference>
<organism evidence="7 8">
    <name type="scientific">Alloprevotella rava</name>
    <dbReference type="NCBI Taxonomy" id="671218"/>
    <lineage>
        <taxon>Bacteria</taxon>
        <taxon>Pseudomonadati</taxon>
        <taxon>Bacteroidota</taxon>
        <taxon>Bacteroidia</taxon>
        <taxon>Bacteroidales</taxon>
        <taxon>Prevotellaceae</taxon>
        <taxon>Alloprevotella</taxon>
    </lineage>
</organism>
<evidence type="ECO:0000259" key="6">
    <source>
        <dbReference type="Pfam" id="PF02838"/>
    </source>
</evidence>
<evidence type="ECO:0000313" key="8">
    <source>
        <dbReference type="Proteomes" id="UP000541425"/>
    </source>
</evidence>
<dbReference type="PANTHER" id="PTHR43678">
    <property type="entry name" value="PUTATIVE (AFU_ORTHOLOGUE AFUA_2G00640)-RELATED"/>
    <property type="match status" value="1"/>
</dbReference>
<dbReference type="GO" id="GO:0005975">
    <property type="term" value="P:carbohydrate metabolic process"/>
    <property type="evidence" value="ECO:0007669"/>
    <property type="project" value="InterPro"/>
</dbReference>
<dbReference type="Proteomes" id="UP000541425">
    <property type="component" value="Unassembled WGS sequence"/>
</dbReference>
<evidence type="ECO:0000256" key="4">
    <source>
        <dbReference type="PIRSR" id="PIRSR625705-1"/>
    </source>
</evidence>
<dbReference type="EMBL" id="JACICA010000016">
    <property type="protein sequence ID" value="MBB3703572.1"/>
    <property type="molecule type" value="Genomic_DNA"/>
</dbReference>
<gene>
    <name evidence="7" type="ORF">FHS60_002063</name>
</gene>
<dbReference type="Gene3D" id="3.30.379.10">
    <property type="entry name" value="Chitobiase/beta-hexosaminidase domain 2-like"/>
    <property type="match status" value="1"/>
</dbReference>
<comment type="similarity">
    <text evidence="1">Belongs to the glycosyl hydrolase 20 family.</text>
</comment>
<dbReference type="GO" id="GO:0004563">
    <property type="term" value="F:beta-N-acetylhexosaminidase activity"/>
    <property type="evidence" value="ECO:0007669"/>
    <property type="project" value="UniProtKB-EC"/>
</dbReference>
<keyword evidence="3 7" id="KW-0326">Glycosidase</keyword>
<evidence type="ECO:0000256" key="1">
    <source>
        <dbReference type="ARBA" id="ARBA00006285"/>
    </source>
</evidence>
<dbReference type="AlphaFoldDB" id="A0A7W5UP54"/>
<evidence type="ECO:0000313" key="7">
    <source>
        <dbReference type="EMBL" id="MBB3703572.1"/>
    </source>
</evidence>
<dbReference type="Pfam" id="PF00728">
    <property type="entry name" value="Glyco_hydro_20"/>
    <property type="match status" value="1"/>
</dbReference>
<accession>A0A7W5UP54</accession>
<feature type="active site" description="Proton donor" evidence="4">
    <location>
        <position position="308"/>
    </location>
</feature>